<dbReference type="RefSeq" id="WP_065177091.1">
    <property type="nucleotide sequence ID" value="NZ_LZFA01000048.1"/>
</dbReference>
<gene>
    <name evidence="1" type="ORF">CTM88_20060</name>
</gene>
<comment type="caution">
    <text evidence="1">The sequence shown here is derived from an EMBL/GenBank/DDBJ whole genome shotgun (WGS) entry which is preliminary data.</text>
</comment>
<proteinExistence type="predicted"/>
<dbReference type="OrthoDB" id="784829at2"/>
<sequence length="342" mass="37752">MELLISVGESHLKNTPNNIHRVNYGAIVSRANVPHDLSSFPFNTLADKRSVKEQCWWCIPSDCPTKQKSAMISHGGYSLLIADLDYRDYAQQAIIDALMFVGIEAYLIYDTVSSTAECRRSRVVIPLAESVGYENWIRLQRALTFMFGADDAMDNANQISYLPTLSAANKGCYHVSTGNGALLDPFNSAFAHQAIELAQSHADDAESHKLPQPDPVKIKPNPTNGHIDPITEFNQVNDWSDLLRHCGFKKGYGNRWIAPNSSSGVAGVTISTKYRSEGGYVSSHSSDPLADGKLHDKFDVWCAYGRPGVPMGKVLREFAESHYLSSGLTLQKHNQKAYVGTL</sequence>
<reference evidence="1 2" key="1">
    <citation type="submission" date="2018-03" db="EMBL/GenBank/DDBJ databases">
        <title>Whole genome sequencing of Histamine producing bacteria.</title>
        <authorList>
            <person name="Butler K."/>
        </authorList>
    </citation>
    <scope>NUCLEOTIDE SEQUENCE [LARGE SCALE GENOMIC DNA]</scope>
    <source>
        <strain evidence="1 2">BS2</strain>
    </source>
</reference>
<evidence type="ECO:0000313" key="1">
    <source>
        <dbReference type="EMBL" id="PSU23062.1"/>
    </source>
</evidence>
<dbReference type="Proteomes" id="UP000240254">
    <property type="component" value="Unassembled WGS sequence"/>
</dbReference>
<dbReference type="AlphaFoldDB" id="A0A2T3IER8"/>
<organism evidence="1 2">
    <name type="scientific">Photobacterium aquimaris</name>
    <dbReference type="NCBI Taxonomy" id="512643"/>
    <lineage>
        <taxon>Bacteria</taxon>
        <taxon>Pseudomonadati</taxon>
        <taxon>Pseudomonadota</taxon>
        <taxon>Gammaproteobacteria</taxon>
        <taxon>Vibrionales</taxon>
        <taxon>Vibrionaceae</taxon>
        <taxon>Photobacterium</taxon>
    </lineage>
</organism>
<accession>A0A2T3IER8</accession>
<dbReference type="EMBL" id="PYMK01000034">
    <property type="protein sequence ID" value="PSU23062.1"/>
    <property type="molecule type" value="Genomic_DNA"/>
</dbReference>
<protein>
    <submittedName>
        <fullName evidence="1">Uncharacterized protein</fullName>
    </submittedName>
</protein>
<name>A0A2T3IER8_9GAMM</name>
<evidence type="ECO:0000313" key="2">
    <source>
        <dbReference type="Proteomes" id="UP000240254"/>
    </source>
</evidence>